<dbReference type="NCBIfam" id="NF001491">
    <property type="entry name" value="PRK00346.2-1"/>
    <property type="match status" value="1"/>
</dbReference>
<comment type="cofactor">
    <cofactor evidence="4">
        <name>a divalent metal cation</name>
        <dbReference type="ChEBI" id="CHEBI:60240"/>
    </cofactor>
    <text evidence="4">Binds 1 divalent metal cation per subunit.</text>
</comment>
<organism evidence="6 7">
    <name type="scientific">Methanobrevibacter arboriphilus JCM 13429 = DSM 1125</name>
    <dbReference type="NCBI Taxonomy" id="1300164"/>
    <lineage>
        <taxon>Archaea</taxon>
        <taxon>Methanobacteriati</taxon>
        <taxon>Methanobacteriota</taxon>
        <taxon>Methanomada group</taxon>
        <taxon>Methanobacteria</taxon>
        <taxon>Methanobacteriales</taxon>
        <taxon>Methanobacteriaceae</taxon>
        <taxon>Methanobrevibacter</taxon>
    </lineage>
</organism>
<dbReference type="Gene3D" id="3.40.1210.10">
    <property type="entry name" value="Survival protein SurE-like phosphatase/nucleotidase"/>
    <property type="match status" value="1"/>
</dbReference>
<dbReference type="OrthoDB" id="26873at2157"/>
<dbReference type="PANTHER" id="PTHR30457:SF0">
    <property type="entry name" value="PHOSPHATASE, PUTATIVE (AFU_ORTHOLOGUE AFUA_4G01070)-RELATED"/>
    <property type="match status" value="1"/>
</dbReference>
<dbReference type="AlphaFoldDB" id="A0A1V6N1L8"/>
<keyword evidence="4" id="KW-0547">Nucleotide-binding</keyword>
<keyword evidence="3 4" id="KW-0378">Hydrolase</keyword>
<feature type="binding site" evidence="4">
    <location>
        <position position="39"/>
    </location>
    <ligand>
        <name>a divalent metal cation</name>
        <dbReference type="ChEBI" id="CHEBI:60240"/>
    </ligand>
</feature>
<dbReference type="PANTHER" id="PTHR30457">
    <property type="entry name" value="5'-NUCLEOTIDASE SURE"/>
    <property type="match status" value="1"/>
</dbReference>
<dbReference type="NCBIfam" id="TIGR00087">
    <property type="entry name" value="surE"/>
    <property type="match status" value="1"/>
</dbReference>
<reference evidence="6 7" key="1">
    <citation type="submission" date="2014-12" db="EMBL/GenBank/DDBJ databases">
        <title>Genome sequence of Methanobrevibacter arboriphilicus DH1, DSM1125.</title>
        <authorList>
            <person name="Poehlein A."/>
            <person name="Thauer R.K."/>
            <person name="Seedorf H."/>
            <person name="Daniel R."/>
        </authorList>
    </citation>
    <scope>NUCLEOTIDE SEQUENCE [LARGE SCALE GENOMIC DNA]</scope>
    <source>
        <strain evidence="6 7">DH1</strain>
    </source>
</reference>
<dbReference type="Pfam" id="PF01975">
    <property type="entry name" value="SurE"/>
    <property type="match status" value="1"/>
</dbReference>
<keyword evidence="2 4" id="KW-0479">Metal-binding</keyword>
<name>A0A1V6N1L8_METAZ</name>
<dbReference type="GO" id="GO:0008253">
    <property type="term" value="F:5'-nucleotidase activity"/>
    <property type="evidence" value="ECO:0007669"/>
    <property type="project" value="UniProtKB-UniRule"/>
</dbReference>
<evidence type="ECO:0000256" key="4">
    <source>
        <dbReference type="HAMAP-Rule" id="MF_00060"/>
    </source>
</evidence>
<dbReference type="SUPFAM" id="SSF64167">
    <property type="entry name" value="SurE-like"/>
    <property type="match status" value="1"/>
</dbReference>
<keyword evidence="7" id="KW-1185">Reference proteome</keyword>
<accession>A0A1V6N1L8</accession>
<gene>
    <name evidence="4 6" type="primary">surE</name>
    <name evidence="6" type="ORF">MBBAR_12c00630</name>
</gene>
<comment type="catalytic activity">
    <reaction evidence="4">
        <text>a ribonucleoside 5'-phosphate + H2O = a ribonucleoside + phosphate</text>
        <dbReference type="Rhea" id="RHEA:12484"/>
        <dbReference type="ChEBI" id="CHEBI:15377"/>
        <dbReference type="ChEBI" id="CHEBI:18254"/>
        <dbReference type="ChEBI" id="CHEBI:43474"/>
        <dbReference type="ChEBI" id="CHEBI:58043"/>
        <dbReference type="EC" id="3.1.3.5"/>
    </reaction>
</comment>
<dbReference type="RefSeq" id="WP_080460571.1">
    <property type="nucleotide sequence ID" value="NZ_BBET01000091.1"/>
</dbReference>
<keyword evidence="4" id="KW-0963">Cytoplasm</keyword>
<feature type="binding site" evidence="4">
    <location>
        <position position="95"/>
    </location>
    <ligand>
        <name>a divalent metal cation</name>
        <dbReference type="ChEBI" id="CHEBI:60240"/>
    </ligand>
</feature>
<evidence type="ECO:0000313" key="7">
    <source>
        <dbReference type="Proteomes" id="UP000191661"/>
    </source>
</evidence>
<dbReference type="HAMAP" id="MF_00060">
    <property type="entry name" value="SurE"/>
    <property type="match status" value="1"/>
</dbReference>
<protein>
    <recommendedName>
        <fullName evidence="4">5'-nucleotidase SurE</fullName>
        <ecNumber evidence="4">3.1.3.5</ecNumber>
    </recommendedName>
    <alternativeName>
        <fullName evidence="4">Nucleoside 5'-monophosphate phosphohydrolase</fullName>
    </alternativeName>
</protein>
<comment type="subcellular location">
    <subcellularLocation>
        <location evidence="4">Cytoplasm</location>
    </subcellularLocation>
</comment>
<dbReference type="EMBL" id="JXMW01000012">
    <property type="protein sequence ID" value="OQD58588.1"/>
    <property type="molecule type" value="Genomic_DNA"/>
</dbReference>
<evidence type="ECO:0000259" key="5">
    <source>
        <dbReference type="Pfam" id="PF01975"/>
    </source>
</evidence>
<evidence type="ECO:0000256" key="3">
    <source>
        <dbReference type="ARBA" id="ARBA00022801"/>
    </source>
</evidence>
<feature type="binding site" evidence="4">
    <location>
        <position position="8"/>
    </location>
    <ligand>
        <name>a divalent metal cation</name>
        <dbReference type="ChEBI" id="CHEBI:60240"/>
    </ligand>
</feature>
<comment type="similarity">
    <text evidence="1 4">Belongs to the SurE nucleotidase family.</text>
</comment>
<comment type="function">
    <text evidence="4">Nucleotidase that shows phosphatase activity on nucleoside 5'-monophosphates.</text>
</comment>
<dbReference type="Proteomes" id="UP000191661">
    <property type="component" value="Unassembled WGS sequence"/>
</dbReference>
<feature type="domain" description="Survival protein SurE-like phosphatase/nucleotidase" evidence="5">
    <location>
        <begin position="3"/>
        <end position="197"/>
    </location>
</feature>
<dbReference type="EC" id="3.1.3.5" evidence="4"/>
<feature type="binding site" evidence="4">
    <location>
        <position position="9"/>
    </location>
    <ligand>
        <name>a divalent metal cation</name>
        <dbReference type="ChEBI" id="CHEBI:60240"/>
    </ligand>
</feature>
<evidence type="ECO:0000313" key="6">
    <source>
        <dbReference type="EMBL" id="OQD58588.1"/>
    </source>
</evidence>
<dbReference type="InterPro" id="IPR002828">
    <property type="entry name" value="SurE-like_Pase/nucleotidase"/>
</dbReference>
<dbReference type="InterPro" id="IPR030048">
    <property type="entry name" value="SurE"/>
</dbReference>
<comment type="caution">
    <text evidence="6">The sequence shown here is derived from an EMBL/GenBank/DDBJ whole genome shotgun (WGS) entry which is preliminary data.</text>
</comment>
<dbReference type="GO" id="GO:0005737">
    <property type="term" value="C:cytoplasm"/>
    <property type="evidence" value="ECO:0007669"/>
    <property type="project" value="UniProtKB-SubCell"/>
</dbReference>
<sequence length="258" mass="27557">MKILISNDDGINSSGILAAKEAVDELGHVTVVAPSSQQSGIGRALTLFEPLRISGVQLKDGSRGFSVSGTPTDAVTLGIFELMEEQPTLAISGINTGENIGKGELTTSGTMGAAMEAASYGIPTIAASLQVSRGDIKFEDGHVDIDYSFAKEILNKVAKNVIDKGLPEGVDLLNLNIPSNPKSDEIAITSLGNRMYNPHIEMRFDPRGKPYYWIDGTPFNGDVEGTDGYALKTLKTPTLTPLSMDFTSNLNSLSNWFD</sequence>
<dbReference type="GO" id="GO:0046872">
    <property type="term" value="F:metal ion binding"/>
    <property type="evidence" value="ECO:0007669"/>
    <property type="project" value="UniProtKB-UniRule"/>
</dbReference>
<evidence type="ECO:0000256" key="1">
    <source>
        <dbReference type="ARBA" id="ARBA00011062"/>
    </source>
</evidence>
<dbReference type="GO" id="GO:0000166">
    <property type="term" value="F:nucleotide binding"/>
    <property type="evidence" value="ECO:0007669"/>
    <property type="project" value="UniProtKB-KW"/>
</dbReference>
<dbReference type="InterPro" id="IPR036523">
    <property type="entry name" value="SurE-like_sf"/>
</dbReference>
<evidence type="ECO:0000256" key="2">
    <source>
        <dbReference type="ARBA" id="ARBA00022723"/>
    </source>
</evidence>
<proteinExistence type="inferred from homology"/>